<sequence>MTKLSTLRAANAALKSEQRRGVVAVFVGATSGIGLHTLQTTVTLFADPTIYVVGRSEARFATHRAKLEKLNSDARIVFIQADVSLLADADKACDSIVAAETKVDYLYMSPGLIPLNGPQRTMESLDICFTLSYYARIRFVQRLTPLLRRHAPGSPHPRVLSVLAAGQEARLVEDDLGLDDQKNWSARTVIGHTVTLTSLALEHLARQHRDISFLHAHPGLVRTDIFSRLEAPPGSSLLWRLVVFFVKKGATALMWLRGITPEESGERHAWHLTGPEFGGGGRLHPINEHSDEIAPSAMKVFEDYKRDEWPEKVWEYTVRVIEKAVGTDAA</sequence>
<dbReference type="PANTHER" id="PTHR47534:SF3">
    <property type="entry name" value="ALCOHOL DEHYDROGENASE-LIKE C-TERMINAL DOMAIN-CONTAINING PROTEIN"/>
    <property type="match status" value="1"/>
</dbReference>
<organism evidence="2 3">
    <name type="scientific">Corynascus novoguineensis</name>
    <dbReference type="NCBI Taxonomy" id="1126955"/>
    <lineage>
        <taxon>Eukaryota</taxon>
        <taxon>Fungi</taxon>
        <taxon>Dikarya</taxon>
        <taxon>Ascomycota</taxon>
        <taxon>Pezizomycotina</taxon>
        <taxon>Sordariomycetes</taxon>
        <taxon>Sordariomycetidae</taxon>
        <taxon>Sordariales</taxon>
        <taxon>Chaetomiaceae</taxon>
        <taxon>Corynascus</taxon>
    </lineage>
</organism>
<dbReference type="GO" id="GO:0016491">
    <property type="term" value="F:oxidoreductase activity"/>
    <property type="evidence" value="ECO:0007669"/>
    <property type="project" value="UniProtKB-KW"/>
</dbReference>
<dbReference type="EMBL" id="MU857614">
    <property type="protein sequence ID" value="KAK4250290.1"/>
    <property type="molecule type" value="Genomic_DNA"/>
</dbReference>
<keyword evidence="3" id="KW-1185">Reference proteome</keyword>
<dbReference type="InterPro" id="IPR036291">
    <property type="entry name" value="NAD(P)-bd_dom_sf"/>
</dbReference>
<reference evidence="2" key="1">
    <citation type="journal article" date="2023" name="Mol. Phylogenet. Evol.">
        <title>Genome-scale phylogeny and comparative genomics of the fungal order Sordariales.</title>
        <authorList>
            <person name="Hensen N."/>
            <person name="Bonometti L."/>
            <person name="Westerberg I."/>
            <person name="Brannstrom I.O."/>
            <person name="Guillou S."/>
            <person name="Cros-Aarteil S."/>
            <person name="Calhoun S."/>
            <person name="Haridas S."/>
            <person name="Kuo A."/>
            <person name="Mondo S."/>
            <person name="Pangilinan J."/>
            <person name="Riley R."/>
            <person name="LaButti K."/>
            <person name="Andreopoulos B."/>
            <person name="Lipzen A."/>
            <person name="Chen C."/>
            <person name="Yan M."/>
            <person name="Daum C."/>
            <person name="Ng V."/>
            <person name="Clum A."/>
            <person name="Steindorff A."/>
            <person name="Ohm R.A."/>
            <person name="Martin F."/>
            <person name="Silar P."/>
            <person name="Natvig D.O."/>
            <person name="Lalanne C."/>
            <person name="Gautier V."/>
            <person name="Ament-Velasquez S.L."/>
            <person name="Kruys A."/>
            <person name="Hutchinson M.I."/>
            <person name="Powell A.J."/>
            <person name="Barry K."/>
            <person name="Miller A.N."/>
            <person name="Grigoriev I.V."/>
            <person name="Debuchy R."/>
            <person name="Gladieux P."/>
            <person name="Hiltunen Thoren M."/>
            <person name="Johannesson H."/>
        </authorList>
    </citation>
    <scope>NUCLEOTIDE SEQUENCE</scope>
    <source>
        <strain evidence="2">CBS 359.72</strain>
    </source>
</reference>
<dbReference type="Pfam" id="PF00106">
    <property type="entry name" value="adh_short"/>
    <property type="match status" value="1"/>
</dbReference>
<evidence type="ECO:0000256" key="1">
    <source>
        <dbReference type="ARBA" id="ARBA00023002"/>
    </source>
</evidence>
<comment type="caution">
    <text evidence="2">The sequence shown here is derived from an EMBL/GenBank/DDBJ whole genome shotgun (WGS) entry which is preliminary data.</text>
</comment>
<dbReference type="Gene3D" id="3.40.50.720">
    <property type="entry name" value="NAD(P)-binding Rossmann-like Domain"/>
    <property type="match status" value="1"/>
</dbReference>
<dbReference type="InterPro" id="IPR052228">
    <property type="entry name" value="Sec_Metab_Biosynth_Oxidored"/>
</dbReference>
<protein>
    <recommendedName>
        <fullName evidence="4">NAD(P)-binding protein</fullName>
    </recommendedName>
</protein>
<dbReference type="PANTHER" id="PTHR47534">
    <property type="entry name" value="YALI0E05731P"/>
    <property type="match status" value="1"/>
</dbReference>
<gene>
    <name evidence="2" type="ORF">C7999DRAFT_29115</name>
</gene>
<dbReference type="SUPFAM" id="SSF51735">
    <property type="entry name" value="NAD(P)-binding Rossmann-fold domains"/>
    <property type="match status" value="1"/>
</dbReference>
<proteinExistence type="predicted"/>
<reference evidence="2" key="2">
    <citation type="submission" date="2023-05" db="EMBL/GenBank/DDBJ databases">
        <authorList>
            <consortium name="Lawrence Berkeley National Laboratory"/>
            <person name="Steindorff A."/>
            <person name="Hensen N."/>
            <person name="Bonometti L."/>
            <person name="Westerberg I."/>
            <person name="Brannstrom I.O."/>
            <person name="Guillou S."/>
            <person name="Cros-Aarteil S."/>
            <person name="Calhoun S."/>
            <person name="Haridas S."/>
            <person name="Kuo A."/>
            <person name="Mondo S."/>
            <person name="Pangilinan J."/>
            <person name="Riley R."/>
            <person name="Labutti K."/>
            <person name="Andreopoulos B."/>
            <person name="Lipzen A."/>
            <person name="Chen C."/>
            <person name="Yanf M."/>
            <person name="Daum C."/>
            <person name="Ng V."/>
            <person name="Clum A."/>
            <person name="Ohm R."/>
            <person name="Martin F."/>
            <person name="Silar P."/>
            <person name="Natvig D."/>
            <person name="Lalanne C."/>
            <person name="Gautier V."/>
            <person name="Ament-Velasquez S.L."/>
            <person name="Kruys A."/>
            <person name="Hutchinson M.I."/>
            <person name="Powell A.J."/>
            <person name="Barry K."/>
            <person name="Miller A.N."/>
            <person name="Grigoriev I.V."/>
            <person name="Debuchy R."/>
            <person name="Gladieux P."/>
            <person name="Thoren M.H."/>
            <person name="Johannesson H."/>
        </authorList>
    </citation>
    <scope>NUCLEOTIDE SEQUENCE</scope>
    <source>
        <strain evidence="2">CBS 359.72</strain>
    </source>
</reference>
<keyword evidence="1" id="KW-0560">Oxidoreductase</keyword>
<evidence type="ECO:0000313" key="2">
    <source>
        <dbReference type="EMBL" id="KAK4250290.1"/>
    </source>
</evidence>
<name>A0AAN7CXS4_9PEZI</name>
<dbReference type="AlphaFoldDB" id="A0AAN7CXS4"/>
<evidence type="ECO:0008006" key="4">
    <source>
        <dbReference type="Google" id="ProtNLM"/>
    </source>
</evidence>
<accession>A0AAN7CXS4</accession>
<dbReference type="InterPro" id="IPR002347">
    <property type="entry name" value="SDR_fam"/>
</dbReference>
<dbReference type="Proteomes" id="UP001303647">
    <property type="component" value="Unassembled WGS sequence"/>
</dbReference>
<evidence type="ECO:0000313" key="3">
    <source>
        <dbReference type="Proteomes" id="UP001303647"/>
    </source>
</evidence>